<feature type="coiled-coil region" evidence="1">
    <location>
        <begin position="179"/>
        <end position="213"/>
    </location>
</feature>
<keyword evidence="3" id="KW-1133">Transmembrane helix</keyword>
<gene>
    <name evidence="4" type="ORF">RUN39_v1_70078</name>
</gene>
<dbReference type="AlphaFoldDB" id="A0A0S4TMA5"/>
<sequence>MESSNVPNFNESTVPPSTPGSQAITAPTPEMIAVELAAARDMASRAQQSLDAILKTQTQAQTALSEAETKLAAVESASAAVLEVKARATAAENIFTANFKHVEEAKTHSDNIRAELDRTLVSATKSATDAESSRAAAKASQDTAYEALTAISAHKTQADTSMAEISNARETAQKSAGTLKSLADTAESVETRVAAYEKRLAEFEAQAAAQLATIVGLLPGATSAGLAHAFNERGKLFQNPGKRWQWLFIASVVILAGVAASGLWQVVAAAHPLDFSELLRLWLARLPFAAALIWLALHSSREAALAKRLEEDYGYKAAIAASFQGFQKQMAEIGANAGAGSALAKLCDDTLATIASPPGRIYDKHKLTVSPASEVANIAKTLKDVVGEATKKVSP</sequence>
<keyword evidence="3" id="KW-0812">Transmembrane</keyword>
<reference evidence="4" key="1">
    <citation type="submission" date="2015-10" db="EMBL/GenBank/DDBJ databases">
        <authorList>
            <person name="Gilbert D.G."/>
        </authorList>
    </citation>
    <scope>NUCLEOTIDE SEQUENCE</scope>
    <source>
        <strain evidence="4">Phyl III-seqv23</strain>
    </source>
</reference>
<evidence type="ECO:0000313" key="4">
    <source>
        <dbReference type="EMBL" id="CUV11210.1"/>
    </source>
</evidence>
<name>A0A0S4TMA5_RALSL</name>
<accession>A0A0S4TMA5</accession>
<organism evidence="4">
    <name type="scientific">Ralstonia solanacearum</name>
    <name type="common">Pseudomonas solanacearum</name>
    <dbReference type="NCBI Taxonomy" id="305"/>
    <lineage>
        <taxon>Bacteria</taxon>
        <taxon>Pseudomonadati</taxon>
        <taxon>Pseudomonadota</taxon>
        <taxon>Betaproteobacteria</taxon>
        <taxon>Burkholderiales</taxon>
        <taxon>Burkholderiaceae</taxon>
        <taxon>Ralstonia</taxon>
        <taxon>Ralstonia solanacearum species complex</taxon>
    </lineage>
</organism>
<feature type="transmembrane region" description="Helical" evidence="3">
    <location>
        <begin position="279"/>
        <end position="297"/>
    </location>
</feature>
<dbReference type="EMBL" id="LN899819">
    <property type="protein sequence ID" value="CUV11210.1"/>
    <property type="molecule type" value="Genomic_DNA"/>
</dbReference>
<proteinExistence type="predicted"/>
<keyword evidence="1" id="KW-0175">Coiled coil</keyword>
<keyword evidence="3" id="KW-0472">Membrane</keyword>
<evidence type="ECO:0000256" key="1">
    <source>
        <dbReference type="SAM" id="Coils"/>
    </source>
</evidence>
<feature type="region of interest" description="Disordered" evidence="2">
    <location>
        <begin position="1"/>
        <end position="25"/>
    </location>
</feature>
<evidence type="ECO:0000256" key="2">
    <source>
        <dbReference type="SAM" id="MobiDB-lite"/>
    </source>
</evidence>
<evidence type="ECO:0000256" key="3">
    <source>
        <dbReference type="SAM" id="Phobius"/>
    </source>
</evidence>
<feature type="transmembrane region" description="Helical" evidence="3">
    <location>
        <begin position="246"/>
        <end position="267"/>
    </location>
</feature>
<protein>
    <submittedName>
        <fullName evidence="4">Uncharacterized protein</fullName>
    </submittedName>
</protein>